<dbReference type="EMBL" id="CP047656">
    <property type="protein sequence ID" value="QHJ12611.1"/>
    <property type="molecule type" value="Genomic_DNA"/>
</dbReference>
<dbReference type="RefSeq" id="WP_160180798.1">
    <property type="nucleotide sequence ID" value="NZ_CP047656.1"/>
</dbReference>
<organism evidence="7 8">
    <name type="scientific">Paraglaciecola mesophila</name>
    <dbReference type="NCBI Taxonomy" id="197222"/>
    <lineage>
        <taxon>Bacteria</taxon>
        <taxon>Pseudomonadati</taxon>
        <taxon>Pseudomonadota</taxon>
        <taxon>Gammaproteobacteria</taxon>
        <taxon>Alteromonadales</taxon>
        <taxon>Alteromonadaceae</taxon>
        <taxon>Paraglaciecola</taxon>
    </lineage>
</organism>
<dbReference type="SMART" id="SM00267">
    <property type="entry name" value="GGDEF"/>
    <property type="match status" value="1"/>
</dbReference>
<dbReference type="InterPro" id="IPR011006">
    <property type="entry name" value="CheY-like_superfamily"/>
</dbReference>
<evidence type="ECO:0000256" key="4">
    <source>
        <dbReference type="PROSITE-ProRule" id="PRU00169"/>
    </source>
</evidence>
<dbReference type="Proteomes" id="UP000464524">
    <property type="component" value="Chromosome"/>
</dbReference>
<dbReference type="KEGG" id="pmes:FX988_02869"/>
<keyword evidence="8" id="KW-1185">Reference proteome</keyword>
<dbReference type="PANTHER" id="PTHR45138:SF9">
    <property type="entry name" value="DIGUANYLATE CYCLASE DGCM-RELATED"/>
    <property type="match status" value="1"/>
</dbReference>
<dbReference type="GO" id="GO:0000160">
    <property type="term" value="P:phosphorelay signal transduction system"/>
    <property type="evidence" value="ECO:0007669"/>
    <property type="project" value="InterPro"/>
</dbReference>
<dbReference type="FunFam" id="3.30.70.270:FF:000001">
    <property type="entry name" value="Diguanylate cyclase domain protein"/>
    <property type="match status" value="1"/>
</dbReference>
<dbReference type="InterPro" id="IPR001789">
    <property type="entry name" value="Sig_transdc_resp-reg_receiver"/>
</dbReference>
<dbReference type="GO" id="GO:0052621">
    <property type="term" value="F:diguanylate cyclase activity"/>
    <property type="evidence" value="ECO:0007669"/>
    <property type="project" value="UniProtKB-EC"/>
</dbReference>
<dbReference type="PROSITE" id="PS50887">
    <property type="entry name" value="GGDEF"/>
    <property type="match status" value="1"/>
</dbReference>
<dbReference type="GO" id="GO:0005886">
    <property type="term" value="C:plasma membrane"/>
    <property type="evidence" value="ECO:0007669"/>
    <property type="project" value="TreeGrafter"/>
</dbReference>
<dbReference type="PROSITE" id="PS50110">
    <property type="entry name" value="RESPONSE_REGULATORY"/>
    <property type="match status" value="1"/>
</dbReference>
<dbReference type="Gene3D" id="3.30.70.270">
    <property type="match status" value="1"/>
</dbReference>
<dbReference type="Pfam" id="PF00072">
    <property type="entry name" value="Response_reg"/>
    <property type="match status" value="1"/>
</dbReference>
<dbReference type="EC" id="2.7.7.65" evidence="2"/>
<dbReference type="InterPro" id="IPR000160">
    <property type="entry name" value="GGDEF_dom"/>
</dbReference>
<dbReference type="GO" id="GO:0043709">
    <property type="term" value="P:cell adhesion involved in single-species biofilm formation"/>
    <property type="evidence" value="ECO:0007669"/>
    <property type="project" value="TreeGrafter"/>
</dbReference>
<evidence type="ECO:0000313" key="8">
    <source>
        <dbReference type="Proteomes" id="UP000464524"/>
    </source>
</evidence>
<evidence type="ECO:0000256" key="3">
    <source>
        <dbReference type="ARBA" id="ARBA00034247"/>
    </source>
</evidence>
<dbReference type="InterPro" id="IPR050469">
    <property type="entry name" value="Diguanylate_Cyclase"/>
</dbReference>
<evidence type="ECO:0000259" key="5">
    <source>
        <dbReference type="PROSITE" id="PS50110"/>
    </source>
</evidence>
<dbReference type="GO" id="GO:1902201">
    <property type="term" value="P:negative regulation of bacterial-type flagellum-dependent cell motility"/>
    <property type="evidence" value="ECO:0007669"/>
    <property type="project" value="TreeGrafter"/>
</dbReference>
<dbReference type="SMART" id="SM00448">
    <property type="entry name" value="REC"/>
    <property type="match status" value="1"/>
</dbReference>
<dbReference type="PANTHER" id="PTHR45138">
    <property type="entry name" value="REGULATORY COMPONENTS OF SENSORY TRANSDUCTION SYSTEM"/>
    <property type="match status" value="1"/>
</dbReference>
<keyword evidence="4" id="KW-0597">Phosphoprotein</keyword>
<feature type="domain" description="GGDEF" evidence="6">
    <location>
        <begin position="192"/>
        <end position="333"/>
    </location>
</feature>
<comment type="cofactor">
    <cofactor evidence="1">
        <name>Mg(2+)</name>
        <dbReference type="ChEBI" id="CHEBI:18420"/>
    </cofactor>
</comment>
<sequence>MSVSELRPNQEIDASAVALTSGTSVANSELRKQTLMVVDDYQSNLQAMNALFEYQYQVVLFDNAKDALTHAQQESVDLILLDLDMPDMHGYEACTELKSNPLTAHIPVIFVTASDSSDDEAHGLLLGAVDYITKPVNLTILRARVRNHMELVYYRKQLEILSSVDGLTGVANRRQLDTVLLQQFASTIRFGRCMTLMMIDIDDFKPYNDLYGHMQGDDCLKRVAHAIQSVRRRESDFVGRYGGEEFAMVLPDTDLEGGLVMAQKLLQTVRALNIEHQGATAADRVTISIGLTVYEAKQEYPEHISVEELIKLADRQLYAAKRDGKNRVNYYQVPKLPTPIKDEPQHE</sequence>
<dbReference type="SUPFAM" id="SSF52172">
    <property type="entry name" value="CheY-like"/>
    <property type="match status" value="1"/>
</dbReference>
<evidence type="ECO:0000256" key="1">
    <source>
        <dbReference type="ARBA" id="ARBA00001946"/>
    </source>
</evidence>
<comment type="catalytic activity">
    <reaction evidence="3">
        <text>2 GTP = 3',3'-c-di-GMP + 2 diphosphate</text>
        <dbReference type="Rhea" id="RHEA:24898"/>
        <dbReference type="ChEBI" id="CHEBI:33019"/>
        <dbReference type="ChEBI" id="CHEBI:37565"/>
        <dbReference type="ChEBI" id="CHEBI:58805"/>
        <dbReference type="EC" id="2.7.7.65"/>
    </reaction>
</comment>
<dbReference type="InterPro" id="IPR043128">
    <property type="entry name" value="Rev_trsase/Diguanyl_cyclase"/>
</dbReference>
<dbReference type="NCBIfam" id="TIGR00254">
    <property type="entry name" value="GGDEF"/>
    <property type="match status" value="1"/>
</dbReference>
<dbReference type="Pfam" id="PF00990">
    <property type="entry name" value="GGDEF"/>
    <property type="match status" value="1"/>
</dbReference>
<dbReference type="SUPFAM" id="SSF55073">
    <property type="entry name" value="Nucleotide cyclase"/>
    <property type="match status" value="1"/>
</dbReference>
<evidence type="ECO:0000259" key="6">
    <source>
        <dbReference type="PROSITE" id="PS50887"/>
    </source>
</evidence>
<dbReference type="OrthoDB" id="9812260at2"/>
<feature type="domain" description="Response regulatory" evidence="5">
    <location>
        <begin position="34"/>
        <end position="149"/>
    </location>
</feature>
<reference evidence="7 8" key="1">
    <citation type="submission" date="2019-12" db="EMBL/GenBank/DDBJ databases">
        <title>Genome sequencing and assembly of endphytes of Porphyra tenera.</title>
        <authorList>
            <person name="Park J.M."/>
            <person name="Shin R."/>
            <person name="Jo S.H."/>
        </authorList>
    </citation>
    <scope>NUCLEOTIDE SEQUENCE [LARGE SCALE GENOMIC DNA]</scope>
    <source>
        <strain evidence="7 8">GPM4</strain>
    </source>
</reference>
<name>A0A857JNL5_9ALTE</name>
<dbReference type="AlphaFoldDB" id="A0A857JNL5"/>
<dbReference type="CDD" id="cd01949">
    <property type="entry name" value="GGDEF"/>
    <property type="match status" value="1"/>
</dbReference>
<feature type="modified residue" description="4-aspartylphosphate" evidence="4">
    <location>
        <position position="82"/>
    </location>
</feature>
<proteinExistence type="predicted"/>
<evidence type="ECO:0000313" key="7">
    <source>
        <dbReference type="EMBL" id="QHJ12611.1"/>
    </source>
</evidence>
<evidence type="ECO:0000256" key="2">
    <source>
        <dbReference type="ARBA" id="ARBA00012528"/>
    </source>
</evidence>
<gene>
    <name evidence="7" type="ORF">FX988_02869</name>
</gene>
<dbReference type="Gene3D" id="3.40.50.2300">
    <property type="match status" value="1"/>
</dbReference>
<protein>
    <recommendedName>
        <fullName evidence="2">diguanylate cyclase</fullName>
        <ecNumber evidence="2">2.7.7.65</ecNumber>
    </recommendedName>
</protein>
<accession>A0A857JNL5</accession>
<dbReference type="InterPro" id="IPR029787">
    <property type="entry name" value="Nucleotide_cyclase"/>
</dbReference>